<accession>A0AAV7X2C3</accession>
<comment type="caution">
    <text evidence="1">The sequence shown here is derived from an EMBL/GenBank/DDBJ whole genome shotgun (WGS) entry which is preliminary data.</text>
</comment>
<gene>
    <name evidence="1" type="ORF">ONE63_011477</name>
</gene>
<name>A0AAV7X2C3_9NEOP</name>
<dbReference type="Proteomes" id="UP001075354">
    <property type="component" value="Unassembled WGS sequence"/>
</dbReference>
<keyword evidence="2" id="KW-1185">Reference proteome</keyword>
<sequence>MLRLIGLGIINVMVQDAERSASLSQGSVEFAGSPNEVMESCQSSGHFRRTCHGVSLTSLHHVPCAPHFMAETKMEKVQMPAKYVSIAPSAPTLPTLFLIVSQLPLSFHGGAGPLLDLGIWHKPHCKAHHYANPNISAVNIEQEANY</sequence>
<evidence type="ECO:0000313" key="2">
    <source>
        <dbReference type="Proteomes" id="UP001075354"/>
    </source>
</evidence>
<dbReference type="EMBL" id="JAPTSV010000835">
    <property type="protein sequence ID" value="KAJ1518914.1"/>
    <property type="molecule type" value="Genomic_DNA"/>
</dbReference>
<evidence type="ECO:0000313" key="1">
    <source>
        <dbReference type="EMBL" id="KAJ1518914.1"/>
    </source>
</evidence>
<proteinExistence type="predicted"/>
<dbReference type="AlphaFoldDB" id="A0AAV7X2C3"/>
<protein>
    <submittedName>
        <fullName evidence="1">Uncharacterized protein</fullName>
    </submittedName>
</protein>
<reference evidence="1" key="1">
    <citation type="submission" date="2022-12" db="EMBL/GenBank/DDBJ databases">
        <title>Chromosome-level genome assembly of the bean flower thrips Megalurothrips usitatus.</title>
        <authorList>
            <person name="Ma L."/>
            <person name="Liu Q."/>
            <person name="Li H."/>
            <person name="Cai W."/>
        </authorList>
    </citation>
    <scope>NUCLEOTIDE SEQUENCE</scope>
    <source>
        <strain evidence="1">Cailab_2022a</strain>
    </source>
</reference>
<organism evidence="1 2">
    <name type="scientific">Megalurothrips usitatus</name>
    <name type="common">bean blossom thrips</name>
    <dbReference type="NCBI Taxonomy" id="439358"/>
    <lineage>
        <taxon>Eukaryota</taxon>
        <taxon>Metazoa</taxon>
        <taxon>Ecdysozoa</taxon>
        <taxon>Arthropoda</taxon>
        <taxon>Hexapoda</taxon>
        <taxon>Insecta</taxon>
        <taxon>Pterygota</taxon>
        <taxon>Neoptera</taxon>
        <taxon>Paraneoptera</taxon>
        <taxon>Thysanoptera</taxon>
        <taxon>Terebrantia</taxon>
        <taxon>Thripoidea</taxon>
        <taxon>Thripidae</taxon>
        <taxon>Megalurothrips</taxon>
    </lineage>
</organism>